<protein>
    <submittedName>
        <fullName evidence="1">Uncharacterized protein</fullName>
    </submittedName>
</protein>
<reference evidence="1" key="1">
    <citation type="submission" date="2014-11" db="EMBL/GenBank/DDBJ databases">
        <authorList>
            <person name="Amaro Gonzalez C."/>
        </authorList>
    </citation>
    <scope>NUCLEOTIDE SEQUENCE</scope>
</reference>
<evidence type="ECO:0000313" key="1">
    <source>
        <dbReference type="EMBL" id="JAH17861.1"/>
    </source>
</evidence>
<name>A0A0E9QLU0_ANGAN</name>
<accession>A0A0E9QLU0</accession>
<dbReference type="AlphaFoldDB" id="A0A0E9QLU0"/>
<sequence>MQPGVICKVKRGLKHSCSLLPLV</sequence>
<dbReference type="EMBL" id="GBXM01090716">
    <property type="protein sequence ID" value="JAH17861.1"/>
    <property type="molecule type" value="Transcribed_RNA"/>
</dbReference>
<organism evidence="1">
    <name type="scientific">Anguilla anguilla</name>
    <name type="common">European freshwater eel</name>
    <name type="synonym">Muraena anguilla</name>
    <dbReference type="NCBI Taxonomy" id="7936"/>
    <lineage>
        <taxon>Eukaryota</taxon>
        <taxon>Metazoa</taxon>
        <taxon>Chordata</taxon>
        <taxon>Craniata</taxon>
        <taxon>Vertebrata</taxon>
        <taxon>Euteleostomi</taxon>
        <taxon>Actinopterygii</taxon>
        <taxon>Neopterygii</taxon>
        <taxon>Teleostei</taxon>
        <taxon>Anguilliformes</taxon>
        <taxon>Anguillidae</taxon>
        <taxon>Anguilla</taxon>
    </lineage>
</organism>
<proteinExistence type="predicted"/>
<reference evidence="1" key="2">
    <citation type="journal article" date="2015" name="Fish Shellfish Immunol.">
        <title>Early steps in the European eel (Anguilla anguilla)-Vibrio vulnificus interaction in the gills: Role of the RtxA13 toxin.</title>
        <authorList>
            <person name="Callol A."/>
            <person name="Pajuelo D."/>
            <person name="Ebbesson L."/>
            <person name="Teles M."/>
            <person name="MacKenzie S."/>
            <person name="Amaro C."/>
        </authorList>
    </citation>
    <scope>NUCLEOTIDE SEQUENCE</scope>
</reference>